<keyword evidence="2" id="KW-0812">Transmembrane</keyword>
<feature type="region of interest" description="Disordered" evidence="1">
    <location>
        <begin position="1"/>
        <end position="21"/>
    </location>
</feature>
<reference evidence="4 5" key="1">
    <citation type="submission" date="2019-03" db="EMBL/GenBank/DDBJ databases">
        <title>Genomic Encyclopedia of Type Strains, Phase IV (KMG-IV): sequencing the most valuable type-strain genomes for metagenomic binning, comparative biology and taxonomic classification.</title>
        <authorList>
            <person name="Goeker M."/>
        </authorList>
    </citation>
    <scope>NUCLEOTIDE SEQUENCE [LARGE SCALE GENOMIC DNA]</scope>
    <source>
        <strain evidence="4 5">DSM 22958</strain>
    </source>
</reference>
<evidence type="ECO:0000256" key="2">
    <source>
        <dbReference type="SAM" id="Phobius"/>
    </source>
</evidence>
<keyword evidence="2" id="KW-1133">Transmembrane helix</keyword>
<dbReference type="Pfam" id="PF00892">
    <property type="entry name" value="EamA"/>
    <property type="match status" value="2"/>
</dbReference>
<name>A0A4V2RXV3_9HYPH</name>
<feature type="transmembrane region" description="Helical" evidence="2">
    <location>
        <begin position="260"/>
        <end position="279"/>
    </location>
</feature>
<feature type="transmembrane region" description="Helical" evidence="2">
    <location>
        <begin position="59"/>
        <end position="79"/>
    </location>
</feature>
<feature type="transmembrane region" description="Helical" evidence="2">
    <location>
        <begin position="170"/>
        <end position="193"/>
    </location>
</feature>
<sequence length="322" mass="33799">MSTQSTSASASPSPAGSPPLGAAPVAPSSRLGVGLMVMGVFLFALNDVLGKWLVGSYGVGQILIVRSITCLVILAPFYWRTGLTPLLRAPRPGLQILRGLFSAMEVALFYTAVIWLPLGDAVTFYMAGPIYVAALAAVLLRERTDTTGWLAITAGFMGVIVALEPGGASFTWPALIALAGSMLFACSMIITRYLRGTPDVVLVTGTMLGALVIGFIMLPFGGWKAAPAVDLALMAWLGVVALIAHVCVNRSLKLAPATVVVPYQYLLIVFAMALAWVAFGEQPRVTAMAGSVIIVAAGIVVFLRERRLNGRIDANAATPPLP</sequence>
<dbReference type="AlphaFoldDB" id="A0A4V2RXV3"/>
<dbReference type="OrthoDB" id="7818056at2"/>
<comment type="caution">
    <text evidence="4">The sequence shown here is derived from an EMBL/GenBank/DDBJ whole genome shotgun (WGS) entry which is preliminary data.</text>
</comment>
<feature type="transmembrane region" description="Helical" evidence="2">
    <location>
        <begin position="200"/>
        <end position="222"/>
    </location>
</feature>
<organism evidence="4 5">
    <name type="scientific">Camelimonas lactis</name>
    <dbReference type="NCBI Taxonomy" id="659006"/>
    <lineage>
        <taxon>Bacteria</taxon>
        <taxon>Pseudomonadati</taxon>
        <taxon>Pseudomonadota</taxon>
        <taxon>Alphaproteobacteria</taxon>
        <taxon>Hyphomicrobiales</taxon>
        <taxon>Chelatococcaceae</taxon>
        <taxon>Camelimonas</taxon>
    </lineage>
</organism>
<dbReference type="InterPro" id="IPR000620">
    <property type="entry name" value="EamA_dom"/>
</dbReference>
<gene>
    <name evidence="4" type="ORF">EV666_10186</name>
</gene>
<keyword evidence="5" id="KW-1185">Reference proteome</keyword>
<feature type="transmembrane region" description="Helical" evidence="2">
    <location>
        <begin position="285"/>
        <end position="303"/>
    </location>
</feature>
<feature type="domain" description="EamA" evidence="3">
    <location>
        <begin position="31"/>
        <end position="162"/>
    </location>
</feature>
<dbReference type="PANTHER" id="PTHR22911">
    <property type="entry name" value="ACYL-MALONYL CONDENSING ENZYME-RELATED"/>
    <property type="match status" value="1"/>
</dbReference>
<dbReference type="GO" id="GO:0016020">
    <property type="term" value="C:membrane"/>
    <property type="evidence" value="ECO:0007669"/>
    <property type="project" value="InterPro"/>
</dbReference>
<feature type="transmembrane region" description="Helical" evidence="2">
    <location>
        <begin position="147"/>
        <end position="164"/>
    </location>
</feature>
<keyword evidence="2" id="KW-0472">Membrane</keyword>
<feature type="transmembrane region" description="Helical" evidence="2">
    <location>
        <begin position="228"/>
        <end position="248"/>
    </location>
</feature>
<dbReference type="PANTHER" id="PTHR22911:SF135">
    <property type="entry name" value="BLR4310 PROTEIN"/>
    <property type="match status" value="1"/>
</dbReference>
<accession>A0A4V2RXV3</accession>
<evidence type="ECO:0000313" key="5">
    <source>
        <dbReference type="Proteomes" id="UP000294881"/>
    </source>
</evidence>
<dbReference type="InterPro" id="IPR037185">
    <property type="entry name" value="EmrE-like"/>
</dbReference>
<feature type="transmembrane region" description="Helical" evidence="2">
    <location>
        <begin position="31"/>
        <end position="53"/>
    </location>
</feature>
<proteinExistence type="predicted"/>
<dbReference type="Proteomes" id="UP000294881">
    <property type="component" value="Unassembled WGS sequence"/>
</dbReference>
<feature type="transmembrane region" description="Helical" evidence="2">
    <location>
        <begin position="122"/>
        <end position="140"/>
    </location>
</feature>
<evidence type="ECO:0000259" key="3">
    <source>
        <dbReference type="Pfam" id="PF00892"/>
    </source>
</evidence>
<evidence type="ECO:0000313" key="4">
    <source>
        <dbReference type="EMBL" id="TCO15838.1"/>
    </source>
</evidence>
<feature type="transmembrane region" description="Helical" evidence="2">
    <location>
        <begin position="99"/>
        <end position="116"/>
    </location>
</feature>
<dbReference type="SUPFAM" id="SSF103481">
    <property type="entry name" value="Multidrug resistance efflux transporter EmrE"/>
    <property type="match status" value="2"/>
</dbReference>
<dbReference type="RefSeq" id="WP_132001260.1">
    <property type="nucleotide sequence ID" value="NZ_JBHUNN010000002.1"/>
</dbReference>
<evidence type="ECO:0000256" key="1">
    <source>
        <dbReference type="SAM" id="MobiDB-lite"/>
    </source>
</evidence>
<dbReference type="EMBL" id="SLWL01000001">
    <property type="protein sequence ID" value="TCO15838.1"/>
    <property type="molecule type" value="Genomic_DNA"/>
</dbReference>
<feature type="domain" description="EamA" evidence="3">
    <location>
        <begin position="172"/>
        <end position="302"/>
    </location>
</feature>
<protein>
    <submittedName>
        <fullName evidence="4">EamA domain-containing membrane protein RarD</fullName>
    </submittedName>
</protein>